<dbReference type="RefSeq" id="WP_377307375.1">
    <property type="nucleotide sequence ID" value="NZ_JBHSBD010000126.1"/>
</dbReference>
<dbReference type="Proteomes" id="UP001595697">
    <property type="component" value="Unassembled WGS sequence"/>
</dbReference>
<evidence type="ECO:0000259" key="1">
    <source>
        <dbReference type="PROSITE" id="PS50956"/>
    </source>
</evidence>
<protein>
    <submittedName>
        <fullName evidence="2">Lrp/AsnC family transcriptional regulator</fullName>
    </submittedName>
</protein>
<dbReference type="Gene3D" id="1.10.10.10">
    <property type="entry name" value="Winged helix-like DNA-binding domain superfamily/Winged helix DNA-binding domain"/>
    <property type="match status" value="1"/>
</dbReference>
<evidence type="ECO:0000313" key="3">
    <source>
        <dbReference type="Proteomes" id="UP001595697"/>
    </source>
</evidence>
<organism evidence="2 3">
    <name type="scientific">Rhizobium lemnae</name>
    <dbReference type="NCBI Taxonomy" id="1214924"/>
    <lineage>
        <taxon>Bacteria</taxon>
        <taxon>Pseudomonadati</taxon>
        <taxon>Pseudomonadota</taxon>
        <taxon>Alphaproteobacteria</taxon>
        <taxon>Hyphomicrobiales</taxon>
        <taxon>Rhizobiaceae</taxon>
        <taxon>Rhizobium/Agrobacterium group</taxon>
        <taxon>Rhizobium</taxon>
    </lineage>
</organism>
<accession>A0ABV8EGG3</accession>
<dbReference type="Pfam" id="PF13404">
    <property type="entry name" value="HTH_AsnC-type"/>
    <property type="match status" value="1"/>
</dbReference>
<dbReference type="SUPFAM" id="SSF46785">
    <property type="entry name" value="Winged helix' DNA-binding domain"/>
    <property type="match status" value="1"/>
</dbReference>
<feature type="domain" description="HTH asnC-type" evidence="1">
    <location>
        <begin position="46"/>
        <end position="85"/>
    </location>
</feature>
<dbReference type="InterPro" id="IPR000485">
    <property type="entry name" value="AsnC-type_HTH_dom"/>
</dbReference>
<proteinExistence type="predicted"/>
<dbReference type="InterPro" id="IPR036388">
    <property type="entry name" value="WH-like_DNA-bd_sf"/>
</dbReference>
<dbReference type="PROSITE" id="PS50956">
    <property type="entry name" value="HTH_ASNC_2"/>
    <property type="match status" value="1"/>
</dbReference>
<dbReference type="InterPro" id="IPR036390">
    <property type="entry name" value="WH_DNA-bd_sf"/>
</dbReference>
<name>A0ABV8EGG3_9HYPH</name>
<evidence type="ECO:0000313" key="2">
    <source>
        <dbReference type="EMBL" id="MFC3970817.1"/>
    </source>
</evidence>
<gene>
    <name evidence="2" type="ORF">ACFOVS_22355</name>
</gene>
<comment type="caution">
    <text evidence="2">The sequence shown here is derived from an EMBL/GenBank/DDBJ whole genome shotgun (WGS) entry which is preliminary data.</text>
</comment>
<dbReference type="EMBL" id="JBHSBD010000126">
    <property type="protein sequence ID" value="MFC3970817.1"/>
    <property type="molecule type" value="Genomic_DNA"/>
</dbReference>
<dbReference type="CDD" id="cd00090">
    <property type="entry name" value="HTH_ARSR"/>
    <property type="match status" value="1"/>
</dbReference>
<keyword evidence="3" id="KW-1185">Reference proteome</keyword>
<reference evidence="3" key="1">
    <citation type="journal article" date="2019" name="Int. J. Syst. Evol. Microbiol.">
        <title>The Global Catalogue of Microorganisms (GCM) 10K type strain sequencing project: providing services to taxonomists for standard genome sequencing and annotation.</title>
        <authorList>
            <consortium name="The Broad Institute Genomics Platform"/>
            <consortium name="The Broad Institute Genome Sequencing Center for Infectious Disease"/>
            <person name="Wu L."/>
            <person name="Ma J."/>
        </authorList>
    </citation>
    <scope>NUCLEOTIDE SEQUENCE [LARGE SCALE GENOMIC DNA]</scope>
    <source>
        <strain evidence="3">TBRC 5781</strain>
    </source>
</reference>
<dbReference type="InterPro" id="IPR011991">
    <property type="entry name" value="ArsR-like_HTH"/>
</dbReference>
<sequence>MWEAVAACIFESSMSRTCNMIAPYVDNAQFVLKRLTSSGSAEIMNDGRDQKILALLQENGEMPLSEIAEKVCLSPSACSRRLARLGSVDGFDQDEACGDCDDGCEILFGLLAS</sequence>